<evidence type="ECO:0000313" key="3">
    <source>
        <dbReference type="EMBL" id="OQE15739.1"/>
    </source>
</evidence>
<keyword evidence="1" id="KW-0963">Cytoplasm</keyword>
<dbReference type="GO" id="GO:0006913">
    <property type="term" value="P:nucleocytoplasmic transport"/>
    <property type="evidence" value="ECO:0007669"/>
    <property type="project" value="UniProtKB-UniRule"/>
</dbReference>
<dbReference type="InterPro" id="IPR002075">
    <property type="entry name" value="NTF2_dom"/>
</dbReference>
<keyword evidence="1" id="KW-0653">Protein transport</keyword>
<dbReference type="OrthoDB" id="6507044at2759"/>
<evidence type="ECO:0000259" key="2">
    <source>
        <dbReference type="PROSITE" id="PS50177"/>
    </source>
</evidence>
<comment type="function">
    <text evidence="1">Has a role in nuclear-cytoplasmic transport of proteins and mRNAs.</text>
</comment>
<sequence>MDVQAVSHDFVQDYNNKFNNPDARSSMDSLYHPDSMLIWDGIQHQGTQEIISALTGPNMRTVKTHITSADATPSANHGVLVVVTGNLTVSDMSQVDDGPGKPLTYSATFSLQPIPELKGGFFIHSQIFRAVRS</sequence>
<proteinExistence type="predicted"/>
<dbReference type="SUPFAM" id="SSF54427">
    <property type="entry name" value="NTF2-like"/>
    <property type="match status" value="1"/>
</dbReference>
<gene>
    <name evidence="3" type="ORF">PENFLA_c030G00237</name>
</gene>
<organism evidence="3 4">
    <name type="scientific">Penicillium flavigenum</name>
    <dbReference type="NCBI Taxonomy" id="254877"/>
    <lineage>
        <taxon>Eukaryota</taxon>
        <taxon>Fungi</taxon>
        <taxon>Dikarya</taxon>
        <taxon>Ascomycota</taxon>
        <taxon>Pezizomycotina</taxon>
        <taxon>Eurotiomycetes</taxon>
        <taxon>Eurotiomycetidae</taxon>
        <taxon>Eurotiales</taxon>
        <taxon>Aspergillaceae</taxon>
        <taxon>Penicillium</taxon>
    </lineage>
</organism>
<keyword evidence="1" id="KW-0813">Transport</keyword>
<dbReference type="AlphaFoldDB" id="A0A1V6SQ05"/>
<dbReference type="GO" id="GO:0051028">
    <property type="term" value="P:mRNA transport"/>
    <property type="evidence" value="ECO:0007669"/>
    <property type="project" value="UniProtKB-UniRule"/>
</dbReference>
<dbReference type="EMBL" id="MLQL01000030">
    <property type="protein sequence ID" value="OQE15739.1"/>
    <property type="molecule type" value="Genomic_DNA"/>
</dbReference>
<comment type="subcellular location">
    <subcellularLocation>
        <location evidence="1">Cytoplasm</location>
    </subcellularLocation>
    <subcellularLocation>
        <location evidence="1">Nucleus</location>
    </subcellularLocation>
</comment>
<dbReference type="InterPro" id="IPR045875">
    <property type="entry name" value="NTF2"/>
</dbReference>
<dbReference type="GO" id="GO:0005634">
    <property type="term" value="C:nucleus"/>
    <property type="evidence" value="ECO:0007669"/>
    <property type="project" value="UniProtKB-SubCell"/>
</dbReference>
<reference evidence="4" key="1">
    <citation type="journal article" date="2017" name="Nat. Microbiol.">
        <title>Global analysis of biosynthetic gene clusters reveals vast potential of secondary metabolite production in Penicillium species.</title>
        <authorList>
            <person name="Nielsen J.C."/>
            <person name="Grijseels S."/>
            <person name="Prigent S."/>
            <person name="Ji B."/>
            <person name="Dainat J."/>
            <person name="Nielsen K.F."/>
            <person name="Frisvad J.C."/>
            <person name="Workman M."/>
            <person name="Nielsen J."/>
        </authorList>
    </citation>
    <scope>NUCLEOTIDE SEQUENCE [LARGE SCALE GENOMIC DNA]</scope>
    <source>
        <strain evidence="4">IBT 14082</strain>
    </source>
</reference>
<protein>
    <recommendedName>
        <fullName evidence="1">NTF2-related export protein</fullName>
    </recommendedName>
</protein>
<name>A0A1V6SQ05_9EURO</name>
<keyword evidence="4" id="KW-1185">Reference proteome</keyword>
<dbReference type="PANTHER" id="PTHR12612">
    <property type="entry name" value="NUCLEAR TRANSPORT FACTOR 2"/>
    <property type="match status" value="1"/>
</dbReference>
<dbReference type="Pfam" id="PF02136">
    <property type="entry name" value="NTF2"/>
    <property type="match status" value="1"/>
</dbReference>
<evidence type="ECO:0000256" key="1">
    <source>
        <dbReference type="RuleBase" id="RU369002"/>
    </source>
</evidence>
<dbReference type="Proteomes" id="UP000191342">
    <property type="component" value="Unassembled WGS sequence"/>
</dbReference>
<dbReference type="GO" id="GO:0005737">
    <property type="term" value="C:cytoplasm"/>
    <property type="evidence" value="ECO:0007669"/>
    <property type="project" value="UniProtKB-SubCell"/>
</dbReference>
<dbReference type="GO" id="GO:0015031">
    <property type="term" value="P:protein transport"/>
    <property type="evidence" value="ECO:0007669"/>
    <property type="project" value="UniProtKB-KW"/>
</dbReference>
<dbReference type="InterPro" id="IPR032710">
    <property type="entry name" value="NTF2-like_dom_sf"/>
</dbReference>
<dbReference type="InterPro" id="IPR018222">
    <property type="entry name" value="Nuclear_transport_factor_2_euk"/>
</dbReference>
<feature type="domain" description="NTF2" evidence="2">
    <location>
        <begin position="6"/>
        <end position="130"/>
    </location>
</feature>
<dbReference type="STRING" id="254877.A0A1V6SQ05"/>
<accession>A0A1V6SQ05</accession>
<dbReference type="Gene3D" id="3.10.450.50">
    <property type="match status" value="1"/>
</dbReference>
<comment type="caution">
    <text evidence="3">The sequence shown here is derived from an EMBL/GenBank/DDBJ whole genome shotgun (WGS) entry which is preliminary data.</text>
</comment>
<dbReference type="PROSITE" id="PS50177">
    <property type="entry name" value="NTF2_DOMAIN"/>
    <property type="match status" value="1"/>
</dbReference>
<keyword evidence="1" id="KW-0539">Nucleus</keyword>
<evidence type="ECO:0000313" key="4">
    <source>
        <dbReference type="Proteomes" id="UP000191342"/>
    </source>
</evidence>
<dbReference type="CDD" id="cd00780">
    <property type="entry name" value="NTF2"/>
    <property type="match status" value="1"/>
</dbReference>